<keyword evidence="3" id="KW-0732">Signal</keyword>
<dbReference type="PANTHER" id="PTHR42928:SF5">
    <property type="entry name" value="BLR1237 PROTEIN"/>
    <property type="match status" value="1"/>
</dbReference>
<gene>
    <name evidence="4" type="ORF">J2Z37_002693</name>
</gene>
<feature type="signal peptide" evidence="3">
    <location>
        <begin position="1"/>
        <end position="23"/>
    </location>
</feature>
<sequence length="353" mass="36732">MVKGSWRKWVTSAAVAGMLALTACGGGSTNTSSGGGNNAQPENKQAEAPAPAPEKKSDFPNKAVTLLVPHAAGGGTDATARALAKEAEQFLGQSIAVINKTGGGGAVGFTEGANAKPDGYLVTMVTVEIASLHHLNLTPLTYEAYTPIAQINYDPATITVKADAPWNTVKEFIEYAKAHPGEVKMGNSGPGSIWHLSAAAVEKDTGVKFNHVPFDGAAPAVTALLGGHIDAVPVSPAEVKAQVEAGKLKTLAILDEKPSDALPGVKTWEEEMGSKTTYLGPWRGLVVPKGTPDDAVQVLTDAFMKAAESDGFKEYMKNNGLGIDIKDGPGFEKLMQDSDKNFGELIPALGLVK</sequence>
<keyword evidence="4" id="KW-0675">Receptor</keyword>
<accession>A0ABS4GQY1</accession>
<evidence type="ECO:0000256" key="3">
    <source>
        <dbReference type="SAM" id="SignalP"/>
    </source>
</evidence>
<proteinExistence type="inferred from homology"/>
<dbReference type="Gene3D" id="3.40.190.150">
    <property type="entry name" value="Bordetella uptake gene, domain 1"/>
    <property type="match status" value="1"/>
</dbReference>
<dbReference type="InterPro" id="IPR005064">
    <property type="entry name" value="BUG"/>
</dbReference>
<feature type="compositionally biased region" description="Low complexity" evidence="2">
    <location>
        <begin position="38"/>
        <end position="49"/>
    </location>
</feature>
<dbReference type="Pfam" id="PF03401">
    <property type="entry name" value="TctC"/>
    <property type="match status" value="1"/>
</dbReference>
<comment type="similarity">
    <text evidence="1">Belongs to the UPF0065 (bug) family.</text>
</comment>
<keyword evidence="5" id="KW-1185">Reference proteome</keyword>
<feature type="region of interest" description="Disordered" evidence="2">
    <location>
        <begin position="28"/>
        <end position="58"/>
    </location>
</feature>
<dbReference type="PIRSF" id="PIRSF017082">
    <property type="entry name" value="YflP"/>
    <property type="match status" value="1"/>
</dbReference>
<name>A0ABS4GQY1_9BACL</name>
<dbReference type="CDD" id="cd07012">
    <property type="entry name" value="PBP2_Bug_TTT"/>
    <property type="match status" value="1"/>
</dbReference>
<dbReference type="PANTHER" id="PTHR42928">
    <property type="entry name" value="TRICARBOXYLATE-BINDING PROTEIN"/>
    <property type="match status" value="1"/>
</dbReference>
<evidence type="ECO:0000256" key="2">
    <source>
        <dbReference type="SAM" id="MobiDB-lite"/>
    </source>
</evidence>
<feature type="compositionally biased region" description="Gly residues" evidence="2">
    <location>
        <begin position="28"/>
        <end position="37"/>
    </location>
</feature>
<dbReference type="EMBL" id="JAGGKT010000007">
    <property type="protein sequence ID" value="MBP1932685.1"/>
    <property type="molecule type" value="Genomic_DNA"/>
</dbReference>
<dbReference type="RefSeq" id="WP_209810719.1">
    <property type="nucleotide sequence ID" value="NZ_JAGGKT010000007.1"/>
</dbReference>
<dbReference type="Proteomes" id="UP001519343">
    <property type="component" value="Unassembled WGS sequence"/>
</dbReference>
<dbReference type="PROSITE" id="PS51257">
    <property type="entry name" value="PROKAR_LIPOPROTEIN"/>
    <property type="match status" value="1"/>
</dbReference>
<comment type="caution">
    <text evidence="4">The sequence shown here is derived from an EMBL/GenBank/DDBJ whole genome shotgun (WGS) entry which is preliminary data.</text>
</comment>
<feature type="chain" id="PRO_5046268204" evidence="3">
    <location>
        <begin position="24"/>
        <end position="353"/>
    </location>
</feature>
<evidence type="ECO:0000313" key="5">
    <source>
        <dbReference type="Proteomes" id="UP001519343"/>
    </source>
</evidence>
<reference evidence="4 5" key="1">
    <citation type="submission" date="2021-03" db="EMBL/GenBank/DDBJ databases">
        <title>Genomic Encyclopedia of Type Strains, Phase IV (KMG-IV): sequencing the most valuable type-strain genomes for metagenomic binning, comparative biology and taxonomic classification.</title>
        <authorList>
            <person name="Goeker M."/>
        </authorList>
    </citation>
    <scope>NUCLEOTIDE SEQUENCE [LARGE SCALE GENOMIC DNA]</scope>
    <source>
        <strain evidence="4 5">DSM 24738</strain>
    </source>
</reference>
<dbReference type="SUPFAM" id="SSF53850">
    <property type="entry name" value="Periplasmic binding protein-like II"/>
    <property type="match status" value="1"/>
</dbReference>
<evidence type="ECO:0000313" key="4">
    <source>
        <dbReference type="EMBL" id="MBP1932685.1"/>
    </source>
</evidence>
<dbReference type="InterPro" id="IPR042100">
    <property type="entry name" value="Bug_dom1"/>
</dbReference>
<protein>
    <submittedName>
        <fullName evidence="4">Tripartite-type tricarboxylate transporter receptor subunit TctC</fullName>
    </submittedName>
</protein>
<organism evidence="4 5">
    <name type="scientific">Ammoniphilus resinae</name>
    <dbReference type="NCBI Taxonomy" id="861532"/>
    <lineage>
        <taxon>Bacteria</taxon>
        <taxon>Bacillati</taxon>
        <taxon>Bacillota</taxon>
        <taxon>Bacilli</taxon>
        <taxon>Bacillales</taxon>
        <taxon>Paenibacillaceae</taxon>
        <taxon>Aneurinibacillus group</taxon>
        <taxon>Ammoniphilus</taxon>
    </lineage>
</organism>
<evidence type="ECO:0000256" key="1">
    <source>
        <dbReference type="ARBA" id="ARBA00006987"/>
    </source>
</evidence>
<dbReference type="Gene3D" id="3.40.190.10">
    <property type="entry name" value="Periplasmic binding protein-like II"/>
    <property type="match status" value="1"/>
</dbReference>